<dbReference type="Gene3D" id="1.20.120.1630">
    <property type="match status" value="1"/>
</dbReference>
<keyword evidence="7" id="KW-0949">S-adenosyl-L-methionine</keyword>
<dbReference type="InterPro" id="IPR054700">
    <property type="entry name" value="MddA"/>
</dbReference>
<comment type="similarity">
    <text evidence="3">Belongs to the nurim family.</text>
</comment>
<accession>A0A5M6D336</accession>
<sequence>MKRWFLLLYGVFCYATFLASFLYLAAWLGNFVVPRSIDAAPTVPLGIALVIDTLLIGLFAVQHSVMARPTFKRTWKRIVGEPGERSTYVLCTSVTLLILFLLWQPLGGVIWNIQNPAGVVAMRVLFAIGWLMVVASTFFLNHFDLFGLRQVWLRFRGRPYTHLPFRTPGPYRFVRHPLYVGWMIAFWATPVMTASHLLFAAGMTAYMLAAIPLEERNLMEHLGHPYREYRDRVGKLLPRWPRATGAHRQLAQSRGWRSQPAGRSRAEPGNE</sequence>
<dbReference type="Pfam" id="PF04191">
    <property type="entry name" value="PEMT"/>
    <property type="match status" value="1"/>
</dbReference>
<comment type="function">
    <text evidence="1">Catalyzes the methylation of methanethiol (MeSH) to yield dimethylsulphide (DMS).</text>
</comment>
<dbReference type="GO" id="GO:0032259">
    <property type="term" value="P:methylation"/>
    <property type="evidence" value="ECO:0007669"/>
    <property type="project" value="UniProtKB-KW"/>
</dbReference>
<feature type="transmembrane region" description="Helical" evidence="13">
    <location>
        <begin position="86"/>
        <end position="104"/>
    </location>
</feature>
<feature type="region of interest" description="Disordered" evidence="12">
    <location>
        <begin position="246"/>
        <end position="271"/>
    </location>
</feature>
<feature type="transmembrane region" description="Helical" evidence="13">
    <location>
        <begin position="7"/>
        <end position="33"/>
    </location>
</feature>
<keyword evidence="5 14" id="KW-0489">Methyltransferase</keyword>
<keyword evidence="10 13" id="KW-0472">Membrane</keyword>
<comment type="subcellular location">
    <subcellularLocation>
        <location evidence="2">Endomembrane system</location>
        <topology evidence="2">Multi-pass membrane protein</topology>
    </subcellularLocation>
</comment>
<dbReference type="GO" id="GO:0012505">
    <property type="term" value="C:endomembrane system"/>
    <property type="evidence" value="ECO:0007669"/>
    <property type="project" value="UniProtKB-SubCell"/>
</dbReference>
<evidence type="ECO:0000256" key="7">
    <source>
        <dbReference type="ARBA" id="ARBA00022691"/>
    </source>
</evidence>
<evidence type="ECO:0000256" key="10">
    <source>
        <dbReference type="ARBA" id="ARBA00023136"/>
    </source>
</evidence>
<evidence type="ECO:0000256" key="12">
    <source>
        <dbReference type="SAM" id="MobiDB-lite"/>
    </source>
</evidence>
<evidence type="ECO:0000313" key="15">
    <source>
        <dbReference type="Proteomes" id="UP000324479"/>
    </source>
</evidence>
<feature type="transmembrane region" description="Helical" evidence="13">
    <location>
        <begin position="124"/>
        <end position="148"/>
    </location>
</feature>
<evidence type="ECO:0000256" key="4">
    <source>
        <dbReference type="ARBA" id="ARBA00012149"/>
    </source>
</evidence>
<evidence type="ECO:0000256" key="1">
    <source>
        <dbReference type="ARBA" id="ARBA00002096"/>
    </source>
</evidence>
<dbReference type="GO" id="GO:0008168">
    <property type="term" value="F:methyltransferase activity"/>
    <property type="evidence" value="ECO:0007669"/>
    <property type="project" value="UniProtKB-KW"/>
</dbReference>
<feature type="transmembrane region" description="Helical" evidence="13">
    <location>
        <begin position="45"/>
        <end position="65"/>
    </location>
</feature>
<evidence type="ECO:0000256" key="13">
    <source>
        <dbReference type="SAM" id="Phobius"/>
    </source>
</evidence>
<proteinExistence type="inferred from homology"/>
<name>A0A5M6D336_9BACT</name>
<dbReference type="InterPro" id="IPR033580">
    <property type="entry name" value="Nurim-like"/>
</dbReference>
<evidence type="ECO:0000256" key="5">
    <source>
        <dbReference type="ARBA" id="ARBA00022603"/>
    </source>
</evidence>
<evidence type="ECO:0000256" key="6">
    <source>
        <dbReference type="ARBA" id="ARBA00022679"/>
    </source>
</evidence>
<dbReference type="RefSeq" id="WP_150079124.1">
    <property type="nucleotide sequence ID" value="NZ_VWOX01000018.1"/>
</dbReference>
<evidence type="ECO:0000313" key="14">
    <source>
        <dbReference type="EMBL" id="KAA5539585.1"/>
    </source>
</evidence>
<keyword evidence="15" id="KW-1185">Reference proteome</keyword>
<keyword evidence="6 14" id="KW-0808">Transferase</keyword>
<dbReference type="PANTHER" id="PTHR31040:SF1">
    <property type="entry name" value="NURIM"/>
    <property type="match status" value="1"/>
</dbReference>
<dbReference type="EMBL" id="VWOX01000018">
    <property type="protein sequence ID" value="KAA5539585.1"/>
    <property type="molecule type" value="Genomic_DNA"/>
</dbReference>
<comment type="caution">
    <text evidence="14">The sequence shown here is derived from an EMBL/GenBank/DDBJ whole genome shotgun (WGS) entry which is preliminary data.</text>
</comment>
<dbReference type="PANTHER" id="PTHR31040">
    <property type="entry name" value="NURIM"/>
    <property type="match status" value="1"/>
</dbReference>
<evidence type="ECO:0000256" key="2">
    <source>
        <dbReference type="ARBA" id="ARBA00004127"/>
    </source>
</evidence>
<organism evidence="14 15">
    <name type="scientific">Roseiconus nitratireducens</name>
    <dbReference type="NCBI Taxonomy" id="2605748"/>
    <lineage>
        <taxon>Bacteria</taxon>
        <taxon>Pseudomonadati</taxon>
        <taxon>Planctomycetota</taxon>
        <taxon>Planctomycetia</taxon>
        <taxon>Pirellulales</taxon>
        <taxon>Pirellulaceae</taxon>
        <taxon>Roseiconus</taxon>
    </lineage>
</organism>
<reference evidence="14 15" key="1">
    <citation type="submission" date="2019-08" db="EMBL/GenBank/DDBJ databases">
        <authorList>
            <person name="Dhanesh K."/>
            <person name="Kumar G."/>
            <person name="Sasikala C."/>
            <person name="Venkata Ramana C."/>
        </authorList>
    </citation>
    <scope>NUCLEOTIDE SEQUENCE [LARGE SCALE GENOMIC DNA]</scope>
    <source>
        <strain evidence="14 15">JC645</strain>
    </source>
</reference>
<dbReference type="AlphaFoldDB" id="A0A5M6D336"/>
<keyword evidence="8 13" id="KW-0812">Transmembrane</keyword>
<dbReference type="NCBIfam" id="NF045656">
    <property type="entry name" value="MeththiolMtaseMddA"/>
    <property type="match status" value="1"/>
</dbReference>
<dbReference type="InterPro" id="IPR007318">
    <property type="entry name" value="Phopholipid_MeTrfase"/>
</dbReference>
<gene>
    <name evidence="14" type="ORF">FYK55_23720</name>
</gene>
<comment type="catalytic activity">
    <reaction evidence="11">
        <text>methanethiol + S-adenosyl-L-methionine = dimethyl sulfide + S-adenosyl-L-homocysteine + H(+)</text>
        <dbReference type="Rhea" id="RHEA:50428"/>
        <dbReference type="ChEBI" id="CHEBI:15378"/>
        <dbReference type="ChEBI" id="CHEBI:16007"/>
        <dbReference type="ChEBI" id="CHEBI:17437"/>
        <dbReference type="ChEBI" id="CHEBI:57856"/>
        <dbReference type="ChEBI" id="CHEBI:59789"/>
        <dbReference type="EC" id="2.1.1.334"/>
    </reaction>
</comment>
<dbReference type="EC" id="2.1.1.334" evidence="4"/>
<evidence type="ECO:0000256" key="11">
    <source>
        <dbReference type="ARBA" id="ARBA00048134"/>
    </source>
</evidence>
<dbReference type="Proteomes" id="UP000324479">
    <property type="component" value="Unassembled WGS sequence"/>
</dbReference>
<evidence type="ECO:0000256" key="8">
    <source>
        <dbReference type="ARBA" id="ARBA00022692"/>
    </source>
</evidence>
<keyword evidence="9 13" id="KW-1133">Transmembrane helix</keyword>
<evidence type="ECO:0000256" key="3">
    <source>
        <dbReference type="ARBA" id="ARBA00010631"/>
    </source>
</evidence>
<evidence type="ECO:0000256" key="9">
    <source>
        <dbReference type="ARBA" id="ARBA00022989"/>
    </source>
</evidence>
<protein>
    <recommendedName>
        <fullName evidence="4">methanethiol S-methyltransferase</fullName>
        <ecNumber evidence="4">2.1.1.334</ecNumber>
    </recommendedName>
</protein>